<keyword evidence="6" id="KW-0769">Symport</keyword>
<feature type="transmembrane region" description="Helical" evidence="9">
    <location>
        <begin position="76"/>
        <end position="96"/>
    </location>
</feature>
<keyword evidence="7 9" id="KW-1133">Transmembrane helix</keyword>
<protein>
    <submittedName>
        <fullName evidence="10">2-keto-3-deoxygluconate permease</fullName>
    </submittedName>
</protein>
<feature type="transmembrane region" description="Helical" evidence="9">
    <location>
        <begin position="45"/>
        <end position="64"/>
    </location>
</feature>
<proteinExistence type="inferred from homology"/>
<dbReference type="EMBL" id="CP137640">
    <property type="protein sequence ID" value="WVX81162.1"/>
    <property type="molecule type" value="Genomic_DNA"/>
</dbReference>
<evidence type="ECO:0000256" key="8">
    <source>
        <dbReference type="ARBA" id="ARBA00023136"/>
    </source>
</evidence>
<gene>
    <name evidence="10" type="ORF">R4Z09_28825</name>
</gene>
<reference evidence="10 11" key="1">
    <citation type="submission" date="2023-10" db="EMBL/GenBank/DDBJ databases">
        <title>Niallia locisalis sp.nov. isolated from a salt pond sample.</title>
        <authorList>
            <person name="Li X.-J."/>
            <person name="Dong L."/>
        </authorList>
    </citation>
    <scope>NUCLEOTIDE SEQUENCE [LARGE SCALE GENOMIC DNA]</scope>
    <source>
        <strain evidence="10 11">DSM 29761</strain>
    </source>
</reference>
<feature type="transmembrane region" description="Helical" evidence="9">
    <location>
        <begin position="273"/>
        <end position="303"/>
    </location>
</feature>
<evidence type="ECO:0000256" key="1">
    <source>
        <dbReference type="ARBA" id="ARBA00006430"/>
    </source>
</evidence>
<name>A0ABZ2CCW6_9BACI</name>
<dbReference type="InterPro" id="IPR004684">
    <property type="entry name" value="2keto-3dGluconate_permease"/>
</dbReference>
<evidence type="ECO:0000256" key="3">
    <source>
        <dbReference type="ARBA" id="ARBA00022475"/>
    </source>
</evidence>
<feature type="transmembrane region" description="Helical" evidence="9">
    <location>
        <begin position="12"/>
        <end position="33"/>
    </location>
</feature>
<dbReference type="Pfam" id="PF03812">
    <property type="entry name" value="KdgT"/>
    <property type="match status" value="1"/>
</dbReference>
<evidence type="ECO:0000256" key="5">
    <source>
        <dbReference type="ARBA" id="ARBA00022692"/>
    </source>
</evidence>
<feature type="transmembrane region" description="Helical" evidence="9">
    <location>
        <begin position="102"/>
        <end position="124"/>
    </location>
</feature>
<evidence type="ECO:0000256" key="9">
    <source>
        <dbReference type="SAM" id="Phobius"/>
    </source>
</evidence>
<keyword evidence="5 9" id="KW-0812">Transmembrane</keyword>
<feature type="transmembrane region" description="Helical" evidence="9">
    <location>
        <begin position="216"/>
        <end position="237"/>
    </location>
</feature>
<comment type="similarity">
    <text evidence="1">Belongs to the KdgT transporter family.</text>
</comment>
<keyword evidence="4" id="KW-0762">Sugar transport</keyword>
<keyword evidence="2" id="KW-0813">Transport</keyword>
<evidence type="ECO:0000256" key="4">
    <source>
        <dbReference type="ARBA" id="ARBA00022597"/>
    </source>
</evidence>
<keyword evidence="11" id="KW-1185">Reference proteome</keyword>
<keyword evidence="8 9" id="KW-0472">Membrane</keyword>
<sequence>MKILERVQKIPGGLMIVPLFIGAIINTFFPQIIKIGGFTESLGAVGFPTLIAAYLFCVGTKMTLKGTPVMLKKGFSIMFAKVGIASAIALAIATLFNGDLWGLSALAILAAMNDTNGGLFIALTSSMGDENDTGSYVVQSIETGPFLTMLVLAGAGLANIPFLAMISVIIPIILGAILGNLDKDIRAFCSKHQDVLVPFFGFALGNTINLKSVVSAGWSGILLGVATVLITGIVCMIADRLTGGTGIAGVAASGTAGNAVATPKAVALADPTFAAIAPIATLQVAAAVIVSVILTPLLTTLVYKRQKKKEQELKLAESEIATAD</sequence>
<dbReference type="Proteomes" id="UP001357223">
    <property type="component" value="Chromosome"/>
</dbReference>
<feature type="transmembrane region" description="Helical" evidence="9">
    <location>
        <begin position="162"/>
        <end position="181"/>
    </location>
</feature>
<feature type="transmembrane region" description="Helical" evidence="9">
    <location>
        <begin position="136"/>
        <end position="156"/>
    </location>
</feature>
<evidence type="ECO:0000313" key="11">
    <source>
        <dbReference type="Proteomes" id="UP001357223"/>
    </source>
</evidence>
<organism evidence="10 11">
    <name type="scientific">Niallia oryzisoli</name>
    <dbReference type="NCBI Taxonomy" id="1737571"/>
    <lineage>
        <taxon>Bacteria</taxon>
        <taxon>Bacillati</taxon>
        <taxon>Bacillota</taxon>
        <taxon>Bacilli</taxon>
        <taxon>Bacillales</taxon>
        <taxon>Bacillaceae</taxon>
        <taxon>Niallia</taxon>
    </lineage>
</organism>
<evidence type="ECO:0000256" key="7">
    <source>
        <dbReference type="ARBA" id="ARBA00022989"/>
    </source>
</evidence>
<evidence type="ECO:0000313" key="10">
    <source>
        <dbReference type="EMBL" id="WVX81162.1"/>
    </source>
</evidence>
<evidence type="ECO:0000256" key="6">
    <source>
        <dbReference type="ARBA" id="ARBA00022847"/>
    </source>
</evidence>
<dbReference type="RefSeq" id="WP_338450092.1">
    <property type="nucleotide sequence ID" value="NZ_CP137640.1"/>
</dbReference>
<evidence type="ECO:0000256" key="2">
    <source>
        <dbReference type="ARBA" id="ARBA00022448"/>
    </source>
</evidence>
<keyword evidence="3" id="KW-1003">Cell membrane</keyword>
<accession>A0ABZ2CCW6</accession>